<keyword evidence="2" id="KW-1185">Reference proteome</keyword>
<reference evidence="1 2" key="1">
    <citation type="submission" date="2019-04" db="EMBL/GenBank/DDBJ databases">
        <title>Aspergillus burnettii sp. nov., novel species from soil in southeast Queensland.</title>
        <authorList>
            <person name="Gilchrist C.L.M."/>
            <person name="Pitt J.I."/>
            <person name="Lange L."/>
            <person name="Lacey H.J."/>
            <person name="Vuong D."/>
            <person name="Midgley D.J."/>
            <person name="Greenfield P."/>
            <person name="Bradbury M."/>
            <person name="Lacey E."/>
            <person name="Busk P.K."/>
            <person name="Pilgaard B."/>
            <person name="Chooi Y.H."/>
            <person name="Piggott A.M."/>
        </authorList>
    </citation>
    <scope>NUCLEOTIDE SEQUENCE [LARGE SCALE GENOMIC DNA]</scope>
    <source>
        <strain evidence="1 2">FRR 5400</strain>
    </source>
</reference>
<gene>
    <name evidence="1" type="ORF">ETB97_012350</name>
</gene>
<organism evidence="1 2">
    <name type="scientific">Petromyces alliaceus</name>
    <name type="common">Aspergillus alliaceus</name>
    <dbReference type="NCBI Taxonomy" id="209559"/>
    <lineage>
        <taxon>Eukaryota</taxon>
        <taxon>Fungi</taxon>
        <taxon>Dikarya</taxon>
        <taxon>Ascomycota</taxon>
        <taxon>Pezizomycotina</taxon>
        <taxon>Eurotiomycetes</taxon>
        <taxon>Eurotiomycetidae</taxon>
        <taxon>Eurotiales</taxon>
        <taxon>Aspergillaceae</taxon>
        <taxon>Aspergillus</taxon>
        <taxon>Aspergillus subgen. Circumdati</taxon>
    </lineage>
</organism>
<proteinExistence type="predicted"/>
<sequence>MQERSPPQDILDKIPSEKREHILAFQASTIELYTHYQPEDEYWKVTMPHDDDVSDSTAA</sequence>
<protein>
    <submittedName>
        <fullName evidence="1">Uncharacterized protein</fullName>
    </submittedName>
</protein>
<evidence type="ECO:0000313" key="2">
    <source>
        <dbReference type="Proteomes" id="UP000541154"/>
    </source>
</evidence>
<name>A0A8H6A6D7_PETAA</name>
<dbReference type="Proteomes" id="UP000541154">
    <property type="component" value="Unassembled WGS sequence"/>
</dbReference>
<comment type="caution">
    <text evidence="1">The sequence shown here is derived from an EMBL/GenBank/DDBJ whole genome shotgun (WGS) entry which is preliminary data.</text>
</comment>
<dbReference type="EMBL" id="SPNV01000087">
    <property type="protein sequence ID" value="KAF5861879.1"/>
    <property type="molecule type" value="Genomic_DNA"/>
</dbReference>
<accession>A0A8H6A6D7</accession>
<dbReference type="AlphaFoldDB" id="A0A8H6A6D7"/>
<evidence type="ECO:0000313" key="1">
    <source>
        <dbReference type="EMBL" id="KAF5861879.1"/>
    </source>
</evidence>